<feature type="compositionally biased region" description="Basic and acidic residues" evidence="1">
    <location>
        <begin position="449"/>
        <end position="470"/>
    </location>
</feature>
<evidence type="ECO:0000313" key="5">
    <source>
        <dbReference type="Proteomes" id="UP001565368"/>
    </source>
</evidence>
<feature type="compositionally biased region" description="Basic and acidic residues" evidence="1">
    <location>
        <begin position="353"/>
        <end position="367"/>
    </location>
</feature>
<dbReference type="InterPro" id="IPR000467">
    <property type="entry name" value="G_patch_dom"/>
</dbReference>
<evidence type="ECO:0000259" key="3">
    <source>
        <dbReference type="PROSITE" id="PS50174"/>
    </source>
</evidence>
<name>A0ABR3QG50_9TREE</name>
<dbReference type="SMART" id="SM00443">
    <property type="entry name" value="G_patch"/>
    <property type="match status" value="1"/>
</dbReference>
<dbReference type="InterPro" id="IPR053027">
    <property type="entry name" value="AGGF1"/>
</dbReference>
<feature type="region of interest" description="Disordered" evidence="1">
    <location>
        <begin position="85"/>
        <end position="157"/>
    </location>
</feature>
<evidence type="ECO:0000256" key="1">
    <source>
        <dbReference type="SAM" id="MobiDB-lite"/>
    </source>
</evidence>
<dbReference type="PROSITE" id="PS50006">
    <property type="entry name" value="FHA_DOMAIN"/>
    <property type="match status" value="1"/>
</dbReference>
<dbReference type="EMBL" id="JBBXJM010000001">
    <property type="protein sequence ID" value="KAL1413679.1"/>
    <property type="molecule type" value="Genomic_DNA"/>
</dbReference>
<evidence type="ECO:0008006" key="6">
    <source>
        <dbReference type="Google" id="ProtNLM"/>
    </source>
</evidence>
<dbReference type="SUPFAM" id="SSF49879">
    <property type="entry name" value="SMAD/FHA domain"/>
    <property type="match status" value="1"/>
</dbReference>
<feature type="domain" description="G-patch" evidence="3">
    <location>
        <begin position="397"/>
        <end position="443"/>
    </location>
</feature>
<accession>A0ABR3QG50</accession>
<feature type="region of interest" description="Disordered" evidence="1">
    <location>
        <begin position="436"/>
        <end position="470"/>
    </location>
</feature>
<reference evidence="4 5" key="1">
    <citation type="submission" date="2023-08" db="EMBL/GenBank/DDBJ databases">
        <title>Annotated Genome Sequence of Vanrija albida AlHP1.</title>
        <authorList>
            <person name="Herzog R."/>
        </authorList>
    </citation>
    <scope>NUCLEOTIDE SEQUENCE [LARGE SCALE GENOMIC DNA]</scope>
    <source>
        <strain evidence="4 5">AlHP1</strain>
    </source>
</reference>
<feature type="compositionally biased region" description="Basic and acidic residues" evidence="1">
    <location>
        <begin position="380"/>
        <end position="389"/>
    </location>
</feature>
<dbReference type="GeneID" id="95982501"/>
<evidence type="ECO:0000259" key="2">
    <source>
        <dbReference type="PROSITE" id="PS50006"/>
    </source>
</evidence>
<dbReference type="RefSeq" id="XP_069213623.1">
    <property type="nucleotide sequence ID" value="XM_069350079.1"/>
</dbReference>
<dbReference type="InterPro" id="IPR000253">
    <property type="entry name" value="FHA_dom"/>
</dbReference>
<organism evidence="4 5">
    <name type="scientific">Vanrija albida</name>
    <dbReference type="NCBI Taxonomy" id="181172"/>
    <lineage>
        <taxon>Eukaryota</taxon>
        <taxon>Fungi</taxon>
        <taxon>Dikarya</taxon>
        <taxon>Basidiomycota</taxon>
        <taxon>Agaricomycotina</taxon>
        <taxon>Tremellomycetes</taxon>
        <taxon>Trichosporonales</taxon>
        <taxon>Trichosporonaceae</taxon>
        <taxon>Vanrija</taxon>
    </lineage>
</organism>
<gene>
    <name evidence="4" type="ORF">Q8F55_001458</name>
</gene>
<evidence type="ECO:0000313" key="4">
    <source>
        <dbReference type="EMBL" id="KAL1413679.1"/>
    </source>
</evidence>
<feature type="compositionally biased region" description="Basic and acidic residues" evidence="1">
    <location>
        <begin position="118"/>
        <end position="143"/>
    </location>
</feature>
<comment type="caution">
    <text evidence="4">The sequence shown here is derived from an EMBL/GenBank/DDBJ whole genome shotgun (WGS) entry which is preliminary data.</text>
</comment>
<keyword evidence="5" id="KW-1185">Reference proteome</keyword>
<dbReference type="Pfam" id="PF00498">
    <property type="entry name" value="FHA"/>
    <property type="match status" value="1"/>
</dbReference>
<feature type="region of interest" description="Disordered" evidence="1">
    <location>
        <begin position="52"/>
        <end position="72"/>
    </location>
</feature>
<dbReference type="InterPro" id="IPR008984">
    <property type="entry name" value="SMAD_FHA_dom_sf"/>
</dbReference>
<feature type="region of interest" description="Disordered" evidence="1">
    <location>
        <begin position="352"/>
        <end position="401"/>
    </location>
</feature>
<feature type="domain" description="FHA" evidence="2">
    <location>
        <begin position="189"/>
        <end position="244"/>
    </location>
</feature>
<dbReference type="Proteomes" id="UP001565368">
    <property type="component" value="Unassembled WGS sequence"/>
</dbReference>
<dbReference type="Gene3D" id="2.60.200.20">
    <property type="match status" value="1"/>
</dbReference>
<feature type="compositionally biased region" description="Basic and acidic residues" evidence="1">
    <location>
        <begin position="87"/>
        <end position="109"/>
    </location>
</feature>
<sequence>MSASSANSSRADAWVWNAALGVYYQAASDTYALASAATGEWTYLTAAEFAAGRHTEAAPAGPRRSAEREEGEVLDDVGWGGLMAPEQLERVVKDRDKPTGVKEGRKAEPYTKNGYDPYGRDKHDKHDKGHDPYGRDGTPDRHAAYGSPAVHDASEPAPMPPHILRLVVKRSRALAPGAVAVLDAREGGIQLGRDRCEAGAPARVRVREMEVSKTHAVVYWGAGAGADDDTWHVVDLGSTLGTYVAHPGERDATRLSEPKASSQPYPLRHLSRLTLGTTTFVAHVHADWPCAECQMGGNVQVPLDDGADSGVSTPTAAAAEPELVALDAAQRRGNRQFKRKLELDALRGSLLGDEARQQPKGYVDRSAQRRRLHPRSPPRPAEREREHDAAPAPAPGPSSTARNLLARQGWSEGQGLGRDLSGRADAIVPVLRTERAGLGARGQLADSGDASHGDWRQRGRQRRWDEVGRS</sequence>
<dbReference type="PANTHER" id="PTHR23106">
    <property type="entry name" value="ANGIOGENIC FACTOR WITH G PATCH AND FHA DOMAINS 1"/>
    <property type="match status" value="1"/>
</dbReference>
<proteinExistence type="predicted"/>
<dbReference type="PROSITE" id="PS50174">
    <property type="entry name" value="G_PATCH"/>
    <property type="match status" value="1"/>
</dbReference>
<dbReference type="Pfam" id="PF01585">
    <property type="entry name" value="G-patch"/>
    <property type="match status" value="1"/>
</dbReference>
<dbReference type="PANTHER" id="PTHR23106:SF24">
    <property type="entry name" value="ANGIOGENIC FACTOR WITH G PATCH AND FHA DOMAINS 1"/>
    <property type="match status" value="1"/>
</dbReference>
<protein>
    <recommendedName>
        <fullName evidence="6">G-patch domain-containing protein</fullName>
    </recommendedName>
</protein>